<dbReference type="Pfam" id="PF13489">
    <property type="entry name" value="Methyltransf_23"/>
    <property type="match status" value="1"/>
</dbReference>
<evidence type="ECO:0000313" key="2">
    <source>
        <dbReference type="Proteomes" id="UP000178603"/>
    </source>
</evidence>
<dbReference type="EMBL" id="MGGW01000020">
    <property type="protein sequence ID" value="OGM53814.1"/>
    <property type="molecule type" value="Genomic_DNA"/>
</dbReference>
<dbReference type="CDD" id="cd02440">
    <property type="entry name" value="AdoMet_MTases"/>
    <property type="match status" value="1"/>
</dbReference>
<organism evidence="1 2">
    <name type="scientific">Candidatus Woesebacteria bacterium RIFCSPHIGHO2_12_FULL_41_24</name>
    <dbReference type="NCBI Taxonomy" id="1802510"/>
    <lineage>
        <taxon>Bacteria</taxon>
        <taxon>Candidatus Woeseibacteriota</taxon>
    </lineage>
</organism>
<dbReference type="InterPro" id="IPR029063">
    <property type="entry name" value="SAM-dependent_MTases_sf"/>
</dbReference>
<dbReference type="PANTHER" id="PTHR43861">
    <property type="entry name" value="TRANS-ACONITATE 2-METHYLTRANSFERASE-RELATED"/>
    <property type="match status" value="1"/>
</dbReference>
<accession>A0A1F8APX6</accession>
<proteinExistence type="predicted"/>
<evidence type="ECO:0008006" key="3">
    <source>
        <dbReference type="Google" id="ProtNLM"/>
    </source>
</evidence>
<dbReference type="AlphaFoldDB" id="A0A1F8APX6"/>
<protein>
    <recommendedName>
        <fullName evidence="3">Methyltransferase type 11 domain-containing protein</fullName>
    </recommendedName>
</protein>
<dbReference type="SUPFAM" id="SSF53335">
    <property type="entry name" value="S-adenosyl-L-methionine-dependent methyltransferases"/>
    <property type="match status" value="1"/>
</dbReference>
<reference evidence="1 2" key="1">
    <citation type="journal article" date="2016" name="Nat. Commun.">
        <title>Thousands of microbial genomes shed light on interconnected biogeochemical processes in an aquifer system.</title>
        <authorList>
            <person name="Anantharaman K."/>
            <person name="Brown C.T."/>
            <person name="Hug L.A."/>
            <person name="Sharon I."/>
            <person name="Castelle C.J."/>
            <person name="Probst A.J."/>
            <person name="Thomas B.C."/>
            <person name="Singh A."/>
            <person name="Wilkins M.J."/>
            <person name="Karaoz U."/>
            <person name="Brodie E.L."/>
            <person name="Williams K.H."/>
            <person name="Hubbard S.S."/>
            <person name="Banfield J.F."/>
        </authorList>
    </citation>
    <scope>NUCLEOTIDE SEQUENCE [LARGE SCALE GENOMIC DNA]</scope>
</reference>
<dbReference type="Gene3D" id="3.40.50.150">
    <property type="entry name" value="Vaccinia Virus protein VP39"/>
    <property type="match status" value="1"/>
</dbReference>
<sequence length="254" mass="28735">MLKVNELESLYSDVEYFEKLAKPIATPFLNAILSIRFFPEYDEYVEKHTSKGSLLDIGCGNGEFAEKMLLRGWSVQCIEKSIVAAKRAEKRIGIGKIKVGEVTEVDLKSSFDVITAWHVLEHVPNPSEFVHKIGLWLKPKGKFIFELPNADSINLWLFRQYYSWLMVPEHIFYYSPQSIAKLLDLAGLHVVEFSFPTRAILNFSLSVRKIVAQKIGTFVANILFIVSLPLSLLEALLASLTGRSEVVRVVASKN</sequence>
<comment type="caution">
    <text evidence="1">The sequence shown here is derived from an EMBL/GenBank/DDBJ whole genome shotgun (WGS) entry which is preliminary data.</text>
</comment>
<dbReference type="Proteomes" id="UP000178603">
    <property type="component" value="Unassembled WGS sequence"/>
</dbReference>
<dbReference type="PANTHER" id="PTHR43861:SF6">
    <property type="entry name" value="METHYLTRANSFERASE TYPE 11"/>
    <property type="match status" value="1"/>
</dbReference>
<gene>
    <name evidence="1" type="ORF">A3E44_05350</name>
</gene>
<name>A0A1F8APX6_9BACT</name>
<evidence type="ECO:0000313" key="1">
    <source>
        <dbReference type="EMBL" id="OGM53814.1"/>
    </source>
</evidence>